<evidence type="ECO:0000313" key="3">
    <source>
        <dbReference type="Proteomes" id="UP000016662"/>
    </source>
</evidence>
<proteinExistence type="predicted"/>
<name>U2KF24_9FIRM</name>
<dbReference type="AlphaFoldDB" id="U2KF24"/>
<dbReference type="STRING" id="411473.RUMCAL_00506"/>
<dbReference type="SUPFAM" id="SSF56281">
    <property type="entry name" value="Metallo-hydrolase/oxidoreductase"/>
    <property type="match status" value="1"/>
</dbReference>
<dbReference type="Pfam" id="PF00753">
    <property type="entry name" value="Lactamase_B"/>
    <property type="match status" value="1"/>
</dbReference>
<reference evidence="2 3" key="1">
    <citation type="submission" date="2013-07" db="EMBL/GenBank/DDBJ databases">
        <authorList>
            <person name="Weinstock G."/>
            <person name="Sodergren E."/>
            <person name="Wylie T."/>
            <person name="Fulton L."/>
            <person name="Fulton R."/>
            <person name="Fronick C."/>
            <person name="O'Laughlin M."/>
            <person name="Godfrey J."/>
            <person name="Miner T."/>
            <person name="Herter B."/>
            <person name="Appelbaum E."/>
            <person name="Cordes M."/>
            <person name="Lek S."/>
            <person name="Wollam A."/>
            <person name="Pepin K.H."/>
            <person name="Palsikar V.B."/>
            <person name="Mitreva M."/>
            <person name="Wilson R.K."/>
        </authorList>
    </citation>
    <scope>NUCLEOTIDE SEQUENCE [LARGE SCALE GENOMIC DNA]</scope>
    <source>
        <strain evidence="2 3">ATCC 27760</strain>
    </source>
</reference>
<dbReference type="InterPro" id="IPR044097">
    <property type="entry name" value="Bds1/SdsA1_MBL-fold"/>
</dbReference>
<dbReference type="InterPro" id="IPR036866">
    <property type="entry name" value="RibonucZ/Hydroxyglut_hydro"/>
</dbReference>
<dbReference type="RefSeq" id="WP_021683294.1">
    <property type="nucleotide sequence ID" value="NZ_KI260476.1"/>
</dbReference>
<dbReference type="Proteomes" id="UP000016662">
    <property type="component" value="Unassembled WGS sequence"/>
</dbReference>
<dbReference type="HOGENOM" id="CLU_014655_1_0_9"/>
<dbReference type="Pfam" id="PF14863">
    <property type="entry name" value="Alkyl_sulf_dimr"/>
    <property type="match status" value="1"/>
</dbReference>
<comment type="caution">
    <text evidence="2">The sequence shown here is derived from an EMBL/GenBank/DDBJ whole genome shotgun (WGS) entry which is preliminary data.</text>
</comment>
<feature type="domain" description="Metallo-beta-lactamase" evidence="1">
    <location>
        <begin position="114"/>
        <end position="340"/>
    </location>
</feature>
<dbReference type="CDD" id="cd07710">
    <property type="entry name" value="arylsulfatase_Sdsa1-like_MBL-fold"/>
    <property type="match status" value="1"/>
</dbReference>
<dbReference type="PATRIC" id="fig|411473.3.peg.386"/>
<dbReference type="GO" id="GO:0046983">
    <property type="term" value="F:protein dimerization activity"/>
    <property type="evidence" value="ECO:0007669"/>
    <property type="project" value="InterPro"/>
</dbReference>
<protein>
    <submittedName>
        <fullName evidence="2">Metallo-beta-lactamase domain protein</fullName>
    </submittedName>
</protein>
<keyword evidence="3" id="KW-1185">Reference proteome</keyword>
<accession>U2KF24</accession>
<dbReference type="Gene3D" id="3.60.15.30">
    <property type="entry name" value="Metallo-beta-lactamase domain"/>
    <property type="match status" value="1"/>
</dbReference>
<dbReference type="eggNOG" id="COG2015">
    <property type="taxonomic scope" value="Bacteria"/>
</dbReference>
<dbReference type="GO" id="GO:0018909">
    <property type="term" value="P:dodecyl sulfate metabolic process"/>
    <property type="evidence" value="ECO:0007669"/>
    <property type="project" value="InterPro"/>
</dbReference>
<dbReference type="SMART" id="SM00849">
    <property type="entry name" value="Lactamase_B"/>
    <property type="match status" value="1"/>
</dbReference>
<dbReference type="InterPro" id="IPR036527">
    <property type="entry name" value="SCP2_sterol-bd_dom_sf"/>
</dbReference>
<organism evidence="2 3">
    <name type="scientific">Ruminococcus callidus ATCC 27760</name>
    <dbReference type="NCBI Taxonomy" id="411473"/>
    <lineage>
        <taxon>Bacteria</taxon>
        <taxon>Bacillati</taxon>
        <taxon>Bacillota</taxon>
        <taxon>Clostridia</taxon>
        <taxon>Eubacteriales</taxon>
        <taxon>Oscillospiraceae</taxon>
        <taxon>Ruminococcus</taxon>
    </lineage>
</organism>
<sequence>MSEYSYNADAKEATVFTKQHNAAFAQQFAIDLEDAYNSEVALARRGCLKKLDGFRLKDKTGNVVWDLQAYDFLKQQAVADTVHPSLWLNGKANIEAGVFEVLAGKIYQVRGIDVANLTFVRSKTGWIVIDVTTNTEAAAYGLRITEEVLGENIRDHIRAVIISHSHADHFGGIKGIVSPQQVGKAEGQVRIYVPAGFDEETVKENVYAGTAMFHRSKYQFGGDLLAGPKGRVSTGLGLGTSSGTLSYITPTDFIAEDTTLTIDGLEVEFQLTPGTEAPAEMNNYFPEYRAFWAAENCTGTLHNLYPIRGAQLRDAANWWRFTAIALERYGKQADVVFQSHNWPHWNTPETPHGVEDFLRNNAAVYKYIHDRTLHLANQGRTAKEIAREVVLPEKLAKVWYTRPYYGSVEINARAVYCKYLGFYNGNPTELNALTETEEAKLFVEYVGSVEQVLHLAEQDYAAGNYRRAAKAASYAVFAEPSNQRARLLNADALEQLAYQSESGIWRNAYLNGAFELRNGTSETVRRLEQDGKNDLIQNMTPRMVLDYLGIVTDGEKLADADFQFRLQLVTNAAGEPAVWQAGEAFQVQAEFAVHVYHGTILYYEGHTEESLPLIRIATAAFPAITAKNLETLLPFVETEHLEYLQQIHDAVVDLNQHSQFALIEPNRENH</sequence>
<dbReference type="PANTHER" id="PTHR43223">
    <property type="entry name" value="ALKYL/ARYL-SULFATASE"/>
    <property type="match status" value="1"/>
</dbReference>
<dbReference type="GO" id="GO:0018741">
    <property type="term" value="F:linear primary-alkylsulfatase activity"/>
    <property type="evidence" value="ECO:0007669"/>
    <property type="project" value="InterPro"/>
</dbReference>
<dbReference type="InterPro" id="IPR038536">
    <property type="entry name" value="Alkyl/aryl-sulf_dimr_sf"/>
</dbReference>
<dbReference type="PANTHER" id="PTHR43223:SF1">
    <property type="entry name" value="ALKYL_ARYL-SULFATASE BDS1"/>
    <property type="match status" value="1"/>
</dbReference>
<dbReference type="OrthoDB" id="9815874at2"/>
<evidence type="ECO:0000313" key="2">
    <source>
        <dbReference type="EMBL" id="ERJ97111.1"/>
    </source>
</evidence>
<dbReference type="InterPro" id="IPR052195">
    <property type="entry name" value="Bact_Alkyl/Aryl-Sulfatase"/>
</dbReference>
<dbReference type="Gene3D" id="3.30.1050.10">
    <property type="entry name" value="SCP2 sterol-binding domain"/>
    <property type="match status" value="1"/>
</dbReference>
<dbReference type="InterPro" id="IPR029228">
    <property type="entry name" value="Alkyl_sulf_dimr"/>
</dbReference>
<dbReference type="Gene3D" id="1.25.40.880">
    <property type="entry name" value="Alkyl sulfatase, dimerisation domain"/>
    <property type="match status" value="1"/>
</dbReference>
<gene>
    <name evidence="2" type="ORF">RUMCAL_00506</name>
</gene>
<dbReference type="EMBL" id="AWVF01000048">
    <property type="protein sequence ID" value="ERJ97111.1"/>
    <property type="molecule type" value="Genomic_DNA"/>
</dbReference>
<dbReference type="InterPro" id="IPR001279">
    <property type="entry name" value="Metallo-B-lactamas"/>
</dbReference>
<evidence type="ECO:0000259" key="1">
    <source>
        <dbReference type="SMART" id="SM00849"/>
    </source>
</evidence>